<dbReference type="Gene3D" id="2.60.120.10">
    <property type="entry name" value="Jelly Rolls"/>
    <property type="match status" value="1"/>
</dbReference>
<keyword evidence="3" id="KW-1185">Reference proteome</keyword>
<name>A0A1B9E3D9_9FLAO</name>
<dbReference type="CDD" id="cd20292">
    <property type="entry name" value="cupin_QdtA-like"/>
    <property type="match status" value="1"/>
</dbReference>
<evidence type="ECO:0000259" key="1">
    <source>
        <dbReference type="Pfam" id="PF05523"/>
    </source>
</evidence>
<proteinExistence type="predicted"/>
<dbReference type="Pfam" id="PF05523">
    <property type="entry name" value="FdtA"/>
    <property type="match status" value="1"/>
</dbReference>
<gene>
    <name evidence="2" type="ORF">LPBF_05855</name>
</gene>
<protein>
    <recommendedName>
        <fullName evidence="1">Sugar 3,4-ketoisomerase QdtA cupin domain-containing protein</fullName>
    </recommendedName>
</protein>
<comment type="caution">
    <text evidence="2">The sequence shown here is derived from an EMBL/GenBank/DDBJ whole genome shotgun (WGS) entry which is preliminary data.</text>
</comment>
<sequence>MNARLIEIPNIENALGNLGVVEKDTLPFEVKRVYYLYDTPNFAERGGHSHKDLTQVLIAVSGSFDVILKDGTSQKKITLDKPNIGLLIHKNIWGELINFSSGAVCLVFASAVFDESDYIRDYAAFLEYLKTINS</sequence>
<feature type="domain" description="Sugar 3,4-ketoisomerase QdtA cupin" evidence="1">
    <location>
        <begin position="1"/>
        <end position="129"/>
    </location>
</feature>
<dbReference type="SUPFAM" id="SSF51182">
    <property type="entry name" value="RmlC-like cupins"/>
    <property type="match status" value="1"/>
</dbReference>
<dbReference type="EMBL" id="LVEP01000022">
    <property type="protein sequence ID" value="OCB76462.1"/>
    <property type="molecule type" value="Genomic_DNA"/>
</dbReference>
<dbReference type="AlphaFoldDB" id="A0A1B9E3D9"/>
<dbReference type="InterPro" id="IPR008894">
    <property type="entry name" value="QdtA_cupin_dom"/>
</dbReference>
<dbReference type="RefSeq" id="WP_066333702.1">
    <property type="nucleotide sequence ID" value="NZ_CP017688.1"/>
</dbReference>
<dbReference type="InterPro" id="IPR011051">
    <property type="entry name" value="RmlC_Cupin_sf"/>
</dbReference>
<dbReference type="Proteomes" id="UP000093510">
    <property type="component" value="Unassembled WGS sequence"/>
</dbReference>
<organism evidence="2 3">
    <name type="scientific">Flavobacterium crassostreae</name>
    <dbReference type="NCBI Taxonomy" id="1763534"/>
    <lineage>
        <taxon>Bacteria</taxon>
        <taxon>Pseudomonadati</taxon>
        <taxon>Bacteroidota</taxon>
        <taxon>Flavobacteriia</taxon>
        <taxon>Flavobacteriales</taxon>
        <taxon>Flavobacteriaceae</taxon>
        <taxon>Flavobacterium</taxon>
    </lineage>
</organism>
<accession>A0A1B9E3D9</accession>
<dbReference type="InterPro" id="IPR014710">
    <property type="entry name" value="RmlC-like_jellyroll"/>
</dbReference>
<dbReference type="OrthoDB" id="9795513at2"/>
<dbReference type="STRING" id="1763534.GCA_001831475_01197"/>
<evidence type="ECO:0000313" key="3">
    <source>
        <dbReference type="Proteomes" id="UP000093510"/>
    </source>
</evidence>
<evidence type="ECO:0000313" key="2">
    <source>
        <dbReference type="EMBL" id="OCB76462.1"/>
    </source>
</evidence>
<reference evidence="2 3" key="1">
    <citation type="submission" date="2016-03" db="EMBL/GenBank/DDBJ databases">
        <authorList>
            <person name="Ploux O."/>
        </authorList>
    </citation>
    <scope>NUCLEOTIDE SEQUENCE [LARGE SCALE GENOMIC DNA]</scope>
    <source>
        <strain evidence="2 3">LPB0076</strain>
    </source>
</reference>